<protein>
    <submittedName>
        <fullName evidence="2">Uncharacterized protein dtx3lb.2 isoform X7</fullName>
    </submittedName>
</protein>
<organism evidence="1 2">
    <name type="scientific">Danio rerio</name>
    <name type="common">Zebrafish</name>
    <name type="synonym">Brachydanio rerio</name>
    <dbReference type="NCBI Taxonomy" id="7955"/>
    <lineage>
        <taxon>Eukaryota</taxon>
        <taxon>Metazoa</taxon>
        <taxon>Chordata</taxon>
        <taxon>Craniata</taxon>
        <taxon>Vertebrata</taxon>
        <taxon>Euteleostomi</taxon>
        <taxon>Actinopterygii</taxon>
        <taxon>Neopterygii</taxon>
        <taxon>Teleostei</taxon>
        <taxon>Ostariophysi</taxon>
        <taxon>Cypriniformes</taxon>
        <taxon>Danionidae</taxon>
        <taxon>Danioninae</taxon>
        <taxon>Danio</taxon>
    </lineage>
</organism>
<accession>A0AC58GRB0</accession>
<evidence type="ECO:0000313" key="2">
    <source>
        <dbReference type="RefSeq" id="XP_073772270.1"/>
    </source>
</evidence>
<keyword evidence="1" id="KW-1185">Reference proteome</keyword>
<gene>
    <name evidence="2" type="primary">dtx3lb.2</name>
</gene>
<dbReference type="Proteomes" id="UP000000437">
    <property type="component" value="Chromosome 11"/>
</dbReference>
<sequence>MNQSEILLEEDDLYMADNEEPKPSAPLDIGKLMFKVDWTEAFPDRWRARLQIALQSWLSKLEENATVHTIKLMNDPSFAEVQITPSTALEALKKLKFIPLRFKNENKEVTAWICQDGADYVNIPQKSLQEENKPPSPEVITSLPQTSAASNEGSAASNIALNDTNNIKTTETTPERSDGLTVPLYEFWYMHHAYRKELEQFEKQHGVSICAEVSVSIKHTQSSSSDSVSKTSEDFQKLVQGCVGGFSQAVISHDMDSDIVKETLHTVQSEEERMMFTMTARDCLLFGLKKYTDMIKKESTRVERQFKDKLKKNVFNDKKTRRKKLMPDYGAGAAGGADLDERVNFREQIKTDTGFSEDSKEKSGHDSKDAAAEEDKCVICMDSFTDKHKLKCGHEFCRDCLRMSVMLVGSICPVCKEVFGKLEGNQPKGTMQVTKRLFSLPGYPHCGMIEILYNIPSGTQTKKHPNPGKPYYGTTRRAYLPDNHEGREVLALLQRAFNQKLIFTVGTSTTTDAQNAVTWNDIHHKTNTSGGPERNGYPDPAYLKRVKYELKVKGIERKKRTLESPIKYELQKEMFDDKMKKTRGINLMSDYGAGAAGGPEQDERVNFKGQIKKEVCFNKDSKGNSGHNSKDETCVICMDSFTDKHKLKCGHEFCRDCLRMSVMLVGSICPVCKEVFGKLEGNQPDGTMRVTMSRISLPGYPRCGSIEILYNIPSGTQTTKHPNPGKPYYGTTRRAYLPDNNEGREVLALLQRAFDQKLIFTVRTSTTSVQNAVTWNDIHHKTNISGGPERNGYPDPDYLKRVKDQLKAKGIEL</sequence>
<name>A0AC58GRB0_DANRE</name>
<evidence type="ECO:0000313" key="1">
    <source>
        <dbReference type="Proteomes" id="UP000000437"/>
    </source>
</evidence>
<dbReference type="RefSeq" id="XP_073772270.1">
    <property type="nucleotide sequence ID" value="XM_073916169.1"/>
</dbReference>
<reference evidence="2" key="1">
    <citation type="submission" date="2025-08" db="UniProtKB">
        <authorList>
            <consortium name="RefSeq"/>
        </authorList>
    </citation>
    <scope>IDENTIFICATION</scope>
    <source>
        <strain evidence="2">Tuebingen</strain>
        <tissue evidence="2">Fibroblasts and whole tissue</tissue>
    </source>
</reference>
<proteinExistence type="predicted"/>